<dbReference type="RefSeq" id="WP_197006468.1">
    <property type="nucleotide sequence ID" value="NZ_BONS01000006.1"/>
</dbReference>
<dbReference type="Proteomes" id="UP000622552">
    <property type="component" value="Unassembled WGS sequence"/>
</dbReference>
<reference evidence="2" key="1">
    <citation type="submission" date="2020-11" db="EMBL/GenBank/DDBJ databases">
        <title>Sequencing the genomes of 1000 actinobacteria strains.</title>
        <authorList>
            <person name="Klenk H.-P."/>
        </authorList>
    </citation>
    <scope>NUCLEOTIDE SEQUENCE</scope>
    <source>
        <strain evidence="2">DSM 45356</strain>
    </source>
</reference>
<evidence type="ECO:0000256" key="1">
    <source>
        <dbReference type="SAM" id="MobiDB-lite"/>
    </source>
</evidence>
<evidence type="ECO:0000313" key="3">
    <source>
        <dbReference type="Proteomes" id="UP000622552"/>
    </source>
</evidence>
<sequence length="61" mass="6404">MGSKNVARTGHTDIQIGHVSGKQADHKTPPPADVKATNVVEGNAKVGAQHDTITGGLTFRW</sequence>
<organism evidence="2 3">
    <name type="scientific">Longispora fulva</name>
    <dbReference type="NCBI Taxonomy" id="619741"/>
    <lineage>
        <taxon>Bacteria</taxon>
        <taxon>Bacillati</taxon>
        <taxon>Actinomycetota</taxon>
        <taxon>Actinomycetes</taxon>
        <taxon>Micromonosporales</taxon>
        <taxon>Micromonosporaceae</taxon>
        <taxon>Longispora</taxon>
    </lineage>
</organism>
<name>A0A8J7GIH8_9ACTN</name>
<protein>
    <submittedName>
        <fullName evidence="2">Uncharacterized protein</fullName>
    </submittedName>
</protein>
<gene>
    <name evidence="2" type="ORF">IW245_006048</name>
</gene>
<comment type="caution">
    <text evidence="2">The sequence shown here is derived from an EMBL/GenBank/DDBJ whole genome shotgun (WGS) entry which is preliminary data.</text>
</comment>
<dbReference type="AlphaFoldDB" id="A0A8J7GIH8"/>
<accession>A0A8J7GIH8</accession>
<keyword evidence="3" id="KW-1185">Reference proteome</keyword>
<dbReference type="EMBL" id="JADOUF010000001">
    <property type="protein sequence ID" value="MBG6139854.1"/>
    <property type="molecule type" value="Genomic_DNA"/>
</dbReference>
<proteinExistence type="predicted"/>
<evidence type="ECO:0000313" key="2">
    <source>
        <dbReference type="EMBL" id="MBG6139854.1"/>
    </source>
</evidence>
<feature type="region of interest" description="Disordered" evidence="1">
    <location>
        <begin position="1"/>
        <end position="35"/>
    </location>
</feature>